<reference evidence="2 3" key="1">
    <citation type="submission" date="2016-10" db="EMBL/GenBank/DDBJ databases">
        <authorList>
            <person name="Varghese N."/>
            <person name="Submissions S."/>
        </authorList>
    </citation>
    <scope>NUCLEOTIDE SEQUENCE [LARGE SCALE GENOMIC DNA]</scope>
    <source>
        <strain evidence="2 3">WCC6</strain>
    </source>
</reference>
<dbReference type="SUPFAM" id="SSF109604">
    <property type="entry name" value="HD-domain/PDEase-like"/>
    <property type="match status" value="1"/>
</dbReference>
<sequence>MITIPQFLDFATDTDNTEIVQGFLKLLELKSHGLFLHSQQVANYAAATAIKMGLPLSEVNGIKTAALLHDIGQLAIPNIILARYPYFNIRERAAYRRHCEAGASMVENIPSFSQIRKIILHHHENWDGSGYPKRLKGVNIPIGSRIIAVANFYDRKCNPCTRQWQIAGCKSPQVIRDLAGVKFDPDAVQAFFASISNPG</sequence>
<name>A0A1H2TF55_ACIFE</name>
<feature type="domain" description="HD-GYP" evidence="1">
    <location>
        <begin position="12"/>
        <end position="199"/>
    </location>
</feature>
<dbReference type="OMA" id="CAFENMG"/>
<dbReference type="GeneID" id="78335154"/>
<dbReference type="EMBL" id="FNOP01000001">
    <property type="protein sequence ID" value="SDW42470.1"/>
    <property type="molecule type" value="Genomic_DNA"/>
</dbReference>
<dbReference type="InterPro" id="IPR052020">
    <property type="entry name" value="Cyclic_di-GMP/3'3'-cGAMP_PDE"/>
</dbReference>
<dbReference type="NCBIfam" id="TIGR00277">
    <property type="entry name" value="HDIG"/>
    <property type="match status" value="1"/>
</dbReference>
<evidence type="ECO:0000259" key="1">
    <source>
        <dbReference type="PROSITE" id="PS51832"/>
    </source>
</evidence>
<dbReference type="InterPro" id="IPR006675">
    <property type="entry name" value="HDIG_dom"/>
</dbReference>
<dbReference type="Gene3D" id="1.10.3210.10">
    <property type="entry name" value="Hypothetical protein af1432"/>
    <property type="match status" value="1"/>
</dbReference>
<dbReference type="CDD" id="cd00077">
    <property type="entry name" value="HDc"/>
    <property type="match status" value="1"/>
</dbReference>
<dbReference type="Pfam" id="PF13487">
    <property type="entry name" value="HD_5"/>
    <property type="match status" value="1"/>
</dbReference>
<dbReference type="Proteomes" id="UP000182379">
    <property type="component" value="Unassembled WGS sequence"/>
</dbReference>
<dbReference type="AlphaFoldDB" id="A0A1H2TF55"/>
<organism evidence="2 3">
    <name type="scientific">Acidaminococcus fermentans</name>
    <dbReference type="NCBI Taxonomy" id="905"/>
    <lineage>
        <taxon>Bacteria</taxon>
        <taxon>Bacillati</taxon>
        <taxon>Bacillota</taxon>
        <taxon>Negativicutes</taxon>
        <taxon>Acidaminococcales</taxon>
        <taxon>Acidaminococcaceae</taxon>
        <taxon>Acidaminococcus</taxon>
    </lineage>
</organism>
<comment type="caution">
    <text evidence="2">The sequence shown here is derived from an EMBL/GenBank/DDBJ whole genome shotgun (WGS) entry which is preliminary data.</text>
</comment>
<dbReference type="InterPro" id="IPR037522">
    <property type="entry name" value="HD_GYP_dom"/>
</dbReference>
<evidence type="ECO:0000313" key="3">
    <source>
        <dbReference type="Proteomes" id="UP000182379"/>
    </source>
</evidence>
<dbReference type="PANTHER" id="PTHR45228">
    <property type="entry name" value="CYCLIC DI-GMP PHOSPHODIESTERASE TM_0186-RELATED"/>
    <property type="match status" value="1"/>
</dbReference>
<dbReference type="RefSeq" id="WP_012938802.1">
    <property type="nucleotide sequence ID" value="NZ_CALAKB010000046.1"/>
</dbReference>
<protein>
    <submittedName>
        <fullName evidence="2">HDIG domain-containing protein</fullName>
    </submittedName>
</protein>
<dbReference type="PROSITE" id="PS51832">
    <property type="entry name" value="HD_GYP"/>
    <property type="match status" value="1"/>
</dbReference>
<proteinExistence type="predicted"/>
<accession>A0A1H2TF55</accession>
<evidence type="ECO:0000313" key="2">
    <source>
        <dbReference type="EMBL" id="SDW42470.1"/>
    </source>
</evidence>
<gene>
    <name evidence="2" type="ORF">SAMN05216495_101208</name>
</gene>
<dbReference type="InterPro" id="IPR003607">
    <property type="entry name" value="HD/PDEase_dom"/>
</dbReference>